<dbReference type="SMART" id="SM00034">
    <property type="entry name" value="CLECT"/>
    <property type="match status" value="1"/>
</dbReference>
<evidence type="ECO:0000313" key="2">
    <source>
        <dbReference type="Ensembl" id="ENSSMAP00000016501.2"/>
    </source>
</evidence>
<feature type="domain" description="C-type lectin" evidence="1">
    <location>
        <begin position="46"/>
        <end position="154"/>
    </location>
</feature>
<dbReference type="Pfam" id="PF00059">
    <property type="entry name" value="Lectin_C"/>
    <property type="match status" value="1"/>
</dbReference>
<dbReference type="AlphaFoldDB" id="A0A8D3ADF6"/>
<protein>
    <recommendedName>
        <fullName evidence="1">C-type lectin domain-containing protein</fullName>
    </recommendedName>
</protein>
<organism evidence="2 3">
    <name type="scientific">Scophthalmus maximus</name>
    <name type="common">Turbot</name>
    <name type="synonym">Psetta maxima</name>
    <dbReference type="NCBI Taxonomy" id="52904"/>
    <lineage>
        <taxon>Eukaryota</taxon>
        <taxon>Metazoa</taxon>
        <taxon>Chordata</taxon>
        <taxon>Craniata</taxon>
        <taxon>Vertebrata</taxon>
        <taxon>Euteleostomi</taxon>
        <taxon>Actinopterygii</taxon>
        <taxon>Neopterygii</taxon>
        <taxon>Teleostei</taxon>
        <taxon>Neoteleostei</taxon>
        <taxon>Acanthomorphata</taxon>
        <taxon>Carangaria</taxon>
        <taxon>Pleuronectiformes</taxon>
        <taxon>Pleuronectoidei</taxon>
        <taxon>Scophthalmidae</taxon>
        <taxon>Scophthalmus</taxon>
    </lineage>
</organism>
<reference evidence="2" key="2">
    <citation type="submission" date="2025-08" db="UniProtKB">
        <authorList>
            <consortium name="Ensembl"/>
        </authorList>
    </citation>
    <scope>IDENTIFICATION</scope>
</reference>
<dbReference type="PANTHER" id="PTHR45784:SF5">
    <property type="entry name" value="C-TYPE LECTIN DOMAIN FAMILY 20 MEMBER A-RELATED"/>
    <property type="match status" value="1"/>
</dbReference>
<evidence type="ECO:0000259" key="1">
    <source>
        <dbReference type="PROSITE" id="PS50041"/>
    </source>
</evidence>
<dbReference type="GeneTree" id="ENSGT00940000177186"/>
<dbReference type="InterPro" id="IPR001304">
    <property type="entry name" value="C-type_lectin-like"/>
</dbReference>
<accession>A0A8D3ADF6</accession>
<dbReference type="Ensembl" id="ENSSMAT00000016708.2">
    <property type="protein sequence ID" value="ENSSMAP00000016501.2"/>
    <property type="gene ID" value="ENSSMAG00000010124.2"/>
</dbReference>
<dbReference type="PANTHER" id="PTHR45784">
    <property type="entry name" value="C-TYPE LECTIN DOMAIN FAMILY 20 MEMBER A-RELATED"/>
    <property type="match status" value="1"/>
</dbReference>
<dbReference type="InterPro" id="IPR016186">
    <property type="entry name" value="C-type_lectin-like/link_sf"/>
</dbReference>
<sequence>MYPCIHLFVVVCATRSRSRNHLPSLFISPDSVVCHGVAVGQIPSHYFLVQRPMSWSKAREFCQRHYVDLAVLNTEEQYFTLLNATLASKGSFWLGLRRQSILGGWTWVNGEELRYEHWYRWNIQGRCASMESMLAKDEKLLARYCDERHMSVCQGE</sequence>
<name>A0A8D3ADF6_SCOMX</name>
<reference evidence="2" key="1">
    <citation type="submission" date="2023-05" db="EMBL/GenBank/DDBJ databases">
        <title>High-quality long-read genome of Scophthalmus maximus.</title>
        <authorList>
            <person name="Lien S."/>
            <person name="Martinez P."/>
        </authorList>
    </citation>
    <scope>NUCLEOTIDE SEQUENCE [LARGE SCALE GENOMIC DNA]</scope>
</reference>
<dbReference type="Proteomes" id="UP000694558">
    <property type="component" value="Chromosome 9"/>
</dbReference>
<evidence type="ECO:0000313" key="3">
    <source>
        <dbReference type="Proteomes" id="UP000694558"/>
    </source>
</evidence>
<dbReference type="CDD" id="cd00037">
    <property type="entry name" value="CLECT"/>
    <property type="match status" value="1"/>
</dbReference>
<dbReference type="InterPro" id="IPR016187">
    <property type="entry name" value="CTDL_fold"/>
</dbReference>
<proteinExistence type="predicted"/>
<dbReference type="PROSITE" id="PS50041">
    <property type="entry name" value="C_TYPE_LECTIN_2"/>
    <property type="match status" value="1"/>
</dbReference>
<dbReference type="Gene3D" id="3.10.100.10">
    <property type="entry name" value="Mannose-Binding Protein A, subunit A"/>
    <property type="match status" value="1"/>
</dbReference>
<dbReference type="SUPFAM" id="SSF56436">
    <property type="entry name" value="C-type lectin-like"/>
    <property type="match status" value="1"/>
</dbReference>